<dbReference type="AlphaFoldDB" id="A0A8J6N6R0"/>
<dbReference type="Proteomes" id="UP000599024">
    <property type="component" value="Unassembled WGS sequence"/>
</dbReference>
<evidence type="ECO:0000259" key="2">
    <source>
        <dbReference type="Pfam" id="PF04909"/>
    </source>
</evidence>
<dbReference type="SUPFAM" id="SSF51556">
    <property type="entry name" value="Metallo-dependent hydrolases"/>
    <property type="match status" value="1"/>
</dbReference>
<feature type="domain" description="Amidohydrolase-related" evidence="2">
    <location>
        <begin position="37"/>
        <end position="260"/>
    </location>
</feature>
<dbReference type="Gene3D" id="3.20.20.140">
    <property type="entry name" value="Metal-dependent hydrolases"/>
    <property type="match status" value="1"/>
</dbReference>
<dbReference type="GO" id="GO:0016787">
    <property type="term" value="F:hydrolase activity"/>
    <property type="evidence" value="ECO:0007669"/>
    <property type="project" value="InterPro"/>
</dbReference>
<gene>
    <name evidence="3" type="ORF">H8E79_00925</name>
</gene>
<organism evidence="3 4">
    <name type="scientific">Candidatus Desulfatifera sulfidica</name>
    <dbReference type="NCBI Taxonomy" id="2841691"/>
    <lineage>
        <taxon>Bacteria</taxon>
        <taxon>Pseudomonadati</taxon>
        <taxon>Thermodesulfobacteriota</taxon>
        <taxon>Desulfobulbia</taxon>
        <taxon>Desulfobulbales</taxon>
        <taxon>Desulfobulbaceae</taxon>
        <taxon>Candidatus Desulfatifera</taxon>
    </lineage>
</organism>
<protein>
    <submittedName>
        <fullName evidence="3">Amidohydrolase family protein</fullName>
    </submittedName>
</protein>
<dbReference type="PANTHER" id="PTHR21240">
    <property type="entry name" value="2-AMINO-3-CARBOXYLMUCONATE-6-SEMIALDEHYDE DECARBOXYLASE"/>
    <property type="match status" value="1"/>
</dbReference>
<name>A0A8J6N6R0_9BACT</name>
<keyword evidence="1" id="KW-0456">Lyase</keyword>
<accession>A0A8J6N6R0</accession>
<dbReference type="InterPro" id="IPR032466">
    <property type="entry name" value="Metal_Hydrolase"/>
</dbReference>
<dbReference type="Pfam" id="PF04909">
    <property type="entry name" value="Amidohydro_2"/>
    <property type="match status" value="1"/>
</dbReference>
<sequence>MITDFHSHAFPDAIAARAVPALAEEGKIAAHSDGTITGLLASMDQAGIDRSVICSIATQPSQFQAILDWSLMIRSERIIPLASIHPNDPELVQRVEQIRAAGLAGIKMHPYYQNYFLASERLTPLYQALSDAGLLLVVHCGYDVAYPRIKQADPAQILTLHQRFPNLKLVATHFGAWQDWDAVEDLLIGHKIYMEISFSLQYLKPQEAVRLFNAHPSEYLLFGSDSPWADQRECLRQFNSLGLDAALCRQILHDNSIRLL</sequence>
<reference evidence="3 4" key="1">
    <citation type="submission" date="2020-08" db="EMBL/GenBank/DDBJ databases">
        <title>Bridging the membrane lipid divide: bacteria of the FCB group superphylum have the potential to synthesize archaeal ether lipids.</title>
        <authorList>
            <person name="Villanueva L."/>
            <person name="Von Meijenfeldt F.A.B."/>
            <person name="Westbye A.B."/>
            <person name="Yadav S."/>
            <person name="Hopmans E.C."/>
            <person name="Dutilh B.E."/>
            <person name="Sinninghe Damste J.S."/>
        </authorList>
    </citation>
    <scope>NUCLEOTIDE SEQUENCE [LARGE SCALE GENOMIC DNA]</scope>
    <source>
        <strain evidence="3">NIOZ-UU81</strain>
    </source>
</reference>
<evidence type="ECO:0000256" key="1">
    <source>
        <dbReference type="ARBA" id="ARBA00023239"/>
    </source>
</evidence>
<comment type="caution">
    <text evidence="3">The sequence shown here is derived from an EMBL/GenBank/DDBJ whole genome shotgun (WGS) entry which is preliminary data.</text>
</comment>
<dbReference type="GO" id="GO:0005737">
    <property type="term" value="C:cytoplasm"/>
    <property type="evidence" value="ECO:0007669"/>
    <property type="project" value="TreeGrafter"/>
</dbReference>
<evidence type="ECO:0000313" key="4">
    <source>
        <dbReference type="Proteomes" id="UP000599024"/>
    </source>
</evidence>
<evidence type="ECO:0000313" key="3">
    <source>
        <dbReference type="EMBL" id="MBC8207718.1"/>
    </source>
</evidence>
<dbReference type="GO" id="GO:0019748">
    <property type="term" value="P:secondary metabolic process"/>
    <property type="evidence" value="ECO:0007669"/>
    <property type="project" value="TreeGrafter"/>
</dbReference>
<proteinExistence type="predicted"/>
<dbReference type="EMBL" id="JACNLK010000012">
    <property type="protein sequence ID" value="MBC8207718.1"/>
    <property type="molecule type" value="Genomic_DNA"/>
</dbReference>
<dbReference type="InterPro" id="IPR032465">
    <property type="entry name" value="ACMSD"/>
</dbReference>
<dbReference type="GO" id="GO:0016831">
    <property type="term" value="F:carboxy-lyase activity"/>
    <property type="evidence" value="ECO:0007669"/>
    <property type="project" value="InterPro"/>
</dbReference>
<dbReference type="PANTHER" id="PTHR21240:SF28">
    <property type="entry name" value="ISO-OROTATE DECARBOXYLASE (EUROFUNG)"/>
    <property type="match status" value="1"/>
</dbReference>
<dbReference type="CDD" id="cd01292">
    <property type="entry name" value="metallo-dependent_hydrolases"/>
    <property type="match status" value="1"/>
</dbReference>
<dbReference type="InterPro" id="IPR006680">
    <property type="entry name" value="Amidohydro-rel"/>
</dbReference>